<dbReference type="Pfam" id="PF13738">
    <property type="entry name" value="Pyr_redox_3"/>
    <property type="match status" value="1"/>
</dbReference>
<dbReference type="PRINTS" id="PR00411">
    <property type="entry name" value="PNDRDTASEI"/>
</dbReference>
<dbReference type="GO" id="GO:0050660">
    <property type="term" value="F:flavin adenine dinucleotide binding"/>
    <property type="evidence" value="ECO:0007669"/>
    <property type="project" value="TreeGrafter"/>
</dbReference>
<dbReference type="STRING" id="76021.BS329_37065"/>
<evidence type="ECO:0000256" key="1">
    <source>
        <dbReference type="ARBA" id="ARBA00023002"/>
    </source>
</evidence>
<evidence type="ECO:0008006" key="4">
    <source>
        <dbReference type="Google" id="ProtNLM"/>
    </source>
</evidence>
<dbReference type="InterPro" id="IPR036188">
    <property type="entry name" value="FAD/NAD-bd_sf"/>
</dbReference>
<protein>
    <recommendedName>
        <fullName evidence="4">Dimethylaniline monooxygenase</fullName>
    </recommendedName>
</protein>
<dbReference type="PANTHER" id="PTHR43539">
    <property type="entry name" value="FLAVIN-BINDING MONOOXYGENASE-LIKE PROTEIN (AFU_ORTHOLOGUE AFUA_4G09220)"/>
    <property type="match status" value="1"/>
</dbReference>
<dbReference type="Proteomes" id="UP000187486">
    <property type="component" value="Unassembled WGS sequence"/>
</dbReference>
<dbReference type="AlphaFoldDB" id="A0A1R0KFV3"/>
<dbReference type="PANTHER" id="PTHR43539:SF91">
    <property type="entry name" value="FAD-DEPENDENT URATE HYDROXYLASE"/>
    <property type="match status" value="1"/>
</dbReference>
<dbReference type="GO" id="GO:0004497">
    <property type="term" value="F:monooxygenase activity"/>
    <property type="evidence" value="ECO:0007669"/>
    <property type="project" value="TreeGrafter"/>
</dbReference>
<keyword evidence="3" id="KW-1185">Reference proteome</keyword>
<reference evidence="2 3" key="1">
    <citation type="submission" date="2016-01" db="EMBL/GenBank/DDBJ databases">
        <title>Amycolatopsis coloradensis genome sequencing and assembly.</title>
        <authorList>
            <person name="Mayilraj S."/>
        </authorList>
    </citation>
    <scope>NUCLEOTIDE SEQUENCE [LARGE SCALE GENOMIC DNA]</scope>
    <source>
        <strain evidence="2 3">DSM 44225</strain>
    </source>
</reference>
<dbReference type="SUPFAM" id="SSF51905">
    <property type="entry name" value="FAD/NAD(P)-binding domain"/>
    <property type="match status" value="1"/>
</dbReference>
<sequence length="396" mass="44290">MRQKKVPVAIIGAGPYGLALSLQCQHLGIEHILFGRLMSFWREHMPAGMFLRSRPDWHLDPQETDTLQRYAQVNGLSAAELDPIPLRCYLDYAEWIARRRRVSADEREVTRLDAAGGHFALTLSDGEVVNVDRVVVTTGFGAGAHVPPEWAGMLPDGRFAHSQDFTDLAVIDGRSCLIVGGRQSAFESAALAAEHGATEVHVVHRHPTPRFATADWSWVNPLLDRFIDDPCWYRDLATDEQEEITQRMWRIGRSQLEPWLAPRIDRPEVKLWPNSQITSCRERQDGRLLAELDTGRSLVVDQVVLATGYRPDLRRLEFLNQGTALAGVRRGDGLPTLDGHFQSTVPGLYFTSKFAVADFGHFFDFTAAARVSALIIAGHILLGYPARKDSDSHQVP</sequence>
<evidence type="ECO:0000313" key="2">
    <source>
        <dbReference type="EMBL" id="OLZ44288.1"/>
    </source>
</evidence>
<dbReference type="OrthoDB" id="9778740at2"/>
<keyword evidence="1" id="KW-0560">Oxidoreductase</keyword>
<dbReference type="RefSeq" id="WP_076167670.1">
    <property type="nucleotide sequence ID" value="NZ_JBEZVB010000032.1"/>
</dbReference>
<dbReference type="Gene3D" id="3.50.50.60">
    <property type="entry name" value="FAD/NAD(P)-binding domain"/>
    <property type="match status" value="1"/>
</dbReference>
<dbReference type="InterPro" id="IPR050982">
    <property type="entry name" value="Auxin_biosynth/cation_transpt"/>
</dbReference>
<organism evidence="2 3">
    <name type="scientific">Amycolatopsis coloradensis</name>
    <dbReference type="NCBI Taxonomy" id="76021"/>
    <lineage>
        <taxon>Bacteria</taxon>
        <taxon>Bacillati</taxon>
        <taxon>Actinomycetota</taxon>
        <taxon>Actinomycetes</taxon>
        <taxon>Pseudonocardiales</taxon>
        <taxon>Pseudonocardiaceae</taxon>
        <taxon>Amycolatopsis</taxon>
    </lineage>
</organism>
<accession>A0A1R0KFV3</accession>
<gene>
    <name evidence="2" type="ORF">BS329_37065</name>
</gene>
<comment type="caution">
    <text evidence="2">The sequence shown here is derived from an EMBL/GenBank/DDBJ whole genome shotgun (WGS) entry which is preliminary data.</text>
</comment>
<proteinExistence type="predicted"/>
<dbReference type="PRINTS" id="PR00368">
    <property type="entry name" value="FADPNR"/>
</dbReference>
<name>A0A1R0KFV3_9PSEU</name>
<evidence type="ECO:0000313" key="3">
    <source>
        <dbReference type="Proteomes" id="UP000187486"/>
    </source>
</evidence>
<dbReference type="EMBL" id="MQUQ01000027">
    <property type="protein sequence ID" value="OLZ44288.1"/>
    <property type="molecule type" value="Genomic_DNA"/>
</dbReference>